<evidence type="ECO:0000313" key="2">
    <source>
        <dbReference type="EMBL" id="KAK7248663.1"/>
    </source>
</evidence>
<reference evidence="2 3" key="1">
    <citation type="submission" date="2024-03" db="EMBL/GenBank/DDBJ databases">
        <title>Aureococcus anophagefferens CCMP1851 and Kratosvirus quantuckense: Draft genome of a second virus-susceptible host strain in the model system.</title>
        <authorList>
            <person name="Chase E."/>
            <person name="Truchon A.R."/>
            <person name="Schepens W."/>
            <person name="Wilhelm S.W."/>
        </authorList>
    </citation>
    <scope>NUCLEOTIDE SEQUENCE [LARGE SCALE GENOMIC DNA]</scope>
    <source>
        <strain evidence="2 3">CCMP1851</strain>
    </source>
</reference>
<evidence type="ECO:0000256" key="1">
    <source>
        <dbReference type="SAM" id="MobiDB-lite"/>
    </source>
</evidence>
<comment type="caution">
    <text evidence="2">The sequence shown here is derived from an EMBL/GenBank/DDBJ whole genome shotgun (WGS) entry which is preliminary data.</text>
</comment>
<keyword evidence="3" id="KW-1185">Reference proteome</keyword>
<organism evidence="2 3">
    <name type="scientific">Aureococcus anophagefferens</name>
    <name type="common">Harmful bloom alga</name>
    <dbReference type="NCBI Taxonomy" id="44056"/>
    <lineage>
        <taxon>Eukaryota</taxon>
        <taxon>Sar</taxon>
        <taxon>Stramenopiles</taxon>
        <taxon>Ochrophyta</taxon>
        <taxon>Pelagophyceae</taxon>
        <taxon>Pelagomonadales</taxon>
        <taxon>Pelagomonadaceae</taxon>
        <taxon>Aureococcus</taxon>
    </lineage>
</organism>
<evidence type="ECO:0000313" key="3">
    <source>
        <dbReference type="Proteomes" id="UP001363151"/>
    </source>
</evidence>
<dbReference type="EMBL" id="JBBJCI010000087">
    <property type="protein sequence ID" value="KAK7248663.1"/>
    <property type="molecule type" value="Genomic_DNA"/>
</dbReference>
<feature type="region of interest" description="Disordered" evidence="1">
    <location>
        <begin position="36"/>
        <end position="134"/>
    </location>
</feature>
<protein>
    <submittedName>
        <fullName evidence="2">N-acylsphingosine amidohydrolase</fullName>
    </submittedName>
</protein>
<dbReference type="Proteomes" id="UP001363151">
    <property type="component" value="Unassembled WGS sequence"/>
</dbReference>
<gene>
    <name evidence="2" type="primary">ACER3</name>
    <name evidence="2" type="ORF">SO694_00040067</name>
</gene>
<accession>A0ABR1G682</accession>
<name>A0ABR1G682_AURAN</name>
<proteinExistence type="predicted"/>
<feature type="compositionally biased region" description="Low complexity" evidence="1">
    <location>
        <begin position="86"/>
        <end position="96"/>
    </location>
</feature>
<feature type="compositionally biased region" description="Basic residues" evidence="1">
    <location>
        <begin position="108"/>
        <end position="121"/>
    </location>
</feature>
<sequence length="194" mass="20830">MAPGPLSLQNIQNHNAVLQTKHNAKHFVKTSTKANAEGGYYHDDKENVAPPSVDAIVSNRPRGRRSGATTRGLRRRRAEMPPPPAAARAAAARGSPAPRPRRAIAPPRGRRGRGLRARRAAVPRDPAKPRPPPRAAVVGAAIVARAVAAGGQYRRGYREGVKDGLKWRQDLGVDQARALYAPAPPPPATPILFF</sequence>